<protein>
    <recommendedName>
        <fullName evidence="4">F-box domain-containing protein</fullName>
    </recommendedName>
</protein>
<feature type="region of interest" description="Disordered" evidence="1">
    <location>
        <begin position="578"/>
        <end position="667"/>
    </location>
</feature>
<dbReference type="OrthoDB" id="2017782at2759"/>
<name>A0A1B9GMY2_9TREE</name>
<dbReference type="EMBL" id="KI669509">
    <property type="protein sequence ID" value="OCF32386.1"/>
    <property type="molecule type" value="Genomic_DNA"/>
</dbReference>
<feature type="compositionally biased region" description="Pro residues" evidence="1">
    <location>
        <begin position="596"/>
        <end position="607"/>
    </location>
</feature>
<dbReference type="STRING" id="1296120.A0A1B9GMY2"/>
<feature type="compositionally biased region" description="Gly residues" evidence="1">
    <location>
        <begin position="637"/>
        <end position="660"/>
    </location>
</feature>
<feature type="compositionally biased region" description="Low complexity" evidence="1">
    <location>
        <begin position="9"/>
        <end position="23"/>
    </location>
</feature>
<evidence type="ECO:0000256" key="1">
    <source>
        <dbReference type="SAM" id="MobiDB-lite"/>
    </source>
</evidence>
<evidence type="ECO:0008006" key="4">
    <source>
        <dbReference type="Google" id="ProtNLM"/>
    </source>
</evidence>
<dbReference type="Proteomes" id="UP000092666">
    <property type="component" value="Unassembled WGS sequence"/>
</dbReference>
<evidence type="ECO:0000313" key="3">
    <source>
        <dbReference type="Proteomes" id="UP000092666"/>
    </source>
</evidence>
<reference evidence="2 3" key="1">
    <citation type="submission" date="2013-07" db="EMBL/GenBank/DDBJ databases">
        <title>The Genome Sequence of Cryptococcus heveanensis BCC8398.</title>
        <authorList>
            <consortium name="The Broad Institute Genome Sequencing Platform"/>
            <person name="Cuomo C."/>
            <person name="Litvintseva A."/>
            <person name="Chen Y."/>
            <person name="Heitman J."/>
            <person name="Sun S."/>
            <person name="Springer D."/>
            <person name="Dromer F."/>
            <person name="Young S.K."/>
            <person name="Zeng Q."/>
            <person name="Gargeya S."/>
            <person name="Fitzgerald M."/>
            <person name="Abouelleil A."/>
            <person name="Alvarado L."/>
            <person name="Berlin A.M."/>
            <person name="Chapman S.B."/>
            <person name="Dewar J."/>
            <person name="Goldberg J."/>
            <person name="Griggs A."/>
            <person name="Gujja S."/>
            <person name="Hansen M."/>
            <person name="Howarth C."/>
            <person name="Imamovic A."/>
            <person name="Larimer J."/>
            <person name="McCowan C."/>
            <person name="Murphy C."/>
            <person name="Pearson M."/>
            <person name="Priest M."/>
            <person name="Roberts A."/>
            <person name="Saif S."/>
            <person name="Shea T."/>
            <person name="Sykes S."/>
            <person name="Wortman J."/>
            <person name="Nusbaum C."/>
            <person name="Birren B."/>
        </authorList>
    </citation>
    <scope>NUCLEOTIDE SEQUENCE [LARGE SCALE GENOMIC DNA]</scope>
    <source>
        <strain evidence="2 3">BCC8398</strain>
    </source>
</reference>
<dbReference type="AlphaFoldDB" id="A0A1B9GMY2"/>
<evidence type="ECO:0000313" key="2">
    <source>
        <dbReference type="EMBL" id="OCF32386.1"/>
    </source>
</evidence>
<organism evidence="2 3">
    <name type="scientific">Kwoniella heveanensis BCC8398</name>
    <dbReference type="NCBI Taxonomy" id="1296120"/>
    <lineage>
        <taxon>Eukaryota</taxon>
        <taxon>Fungi</taxon>
        <taxon>Dikarya</taxon>
        <taxon>Basidiomycota</taxon>
        <taxon>Agaricomycotina</taxon>
        <taxon>Tremellomycetes</taxon>
        <taxon>Tremellales</taxon>
        <taxon>Cryptococcaceae</taxon>
        <taxon>Kwoniella</taxon>
    </lineage>
</organism>
<gene>
    <name evidence="2" type="ORF">I316_06056</name>
</gene>
<sequence length="667" mass="74007">MTPSPPSPASSSTPAPAASSSRSTMRKSIKSQPTPKNFASLPRELLAHIAYNVVVDERGNVGSPSALLPLYLTSKIIYDAVCFDNNPQLYHSLFCATFDTAALNRRYQWMKANVAKAPGGAKRKTFDLFADPRSWAFDYRTRWEMSWRLRQVAKVVTIDVPGVCDRDAFVADLWNIWFLLTENDGKNIAWIDRNFDLRACLTAYYRDNLLKESLVPGYPRDTGDKALAAWCSLLAGMDDIGEDTPSDVDEKIFMLRPYVFACAKYDVTYAPWHHRRLPFCPPNCTEHEPDVSIRSKALTYKRFGYTWKRSPPHFILGIFLLFLRLLERQPERVGLKSGSSTFSQTHFNAGSPGLFSTNRMIPSIEHDREWQRNSMCQDPHTSHGLPPLAFRGLIEGFWRGKFLFYDFELYRQILAGNMRGVYTGTFAEQAVEMELKETVIKLPKDKVGGDGSLLLAGYDDEGEDLEEEQRRIKAGYGHELSGDEEVVPEGWTKEILLTGKCRTAWGWAKIRGRVRAWDGLVIFDMTYSRHVMGRWLWRGYIHTGGYLVGRWRDTFTAENLRGYEGAFGMIRAGDPLYPPHFPTRLEDSLGVNQSGPPGPPAPGPGPGGAPSSDGNTAASPVPAPSLGPPSSATGSSPGPGSGGGRPNGDGSGHGRNGTNGNGSRPHA</sequence>
<proteinExistence type="predicted"/>
<feature type="region of interest" description="Disordered" evidence="1">
    <location>
        <begin position="1"/>
        <end position="36"/>
    </location>
</feature>
<accession>A0A1B9GMY2</accession>
<keyword evidence="3" id="KW-1185">Reference proteome</keyword>
<reference evidence="3" key="2">
    <citation type="submission" date="2013-12" db="EMBL/GenBank/DDBJ databases">
        <title>Evolution of pathogenesis and genome organization in the Tremellales.</title>
        <authorList>
            <person name="Cuomo C."/>
            <person name="Litvintseva A."/>
            <person name="Heitman J."/>
            <person name="Chen Y."/>
            <person name="Sun S."/>
            <person name="Springer D."/>
            <person name="Dromer F."/>
            <person name="Young S."/>
            <person name="Zeng Q."/>
            <person name="Chapman S."/>
            <person name="Gujja S."/>
            <person name="Saif S."/>
            <person name="Birren B."/>
        </authorList>
    </citation>
    <scope>NUCLEOTIDE SEQUENCE [LARGE SCALE GENOMIC DNA]</scope>
    <source>
        <strain evidence="3">BCC8398</strain>
    </source>
</reference>